<comment type="caution">
    <text evidence="4">The sequence shown here is derived from an EMBL/GenBank/DDBJ whole genome shotgun (WGS) entry which is preliminary data.</text>
</comment>
<dbReference type="SMART" id="SM00364">
    <property type="entry name" value="LRR_BAC"/>
    <property type="match status" value="4"/>
</dbReference>
<dbReference type="AlphaFoldDB" id="A0AA88XUP2"/>
<protein>
    <recommendedName>
        <fullName evidence="3">Disease resistance R13L4/SHOC-2-like LRR domain-containing protein</fullName>
    </recommendedName>
</protein>
<dbReference type="PANTHER" id="PTHR48051:SF39">
    <property type="entry name" value="P53-INDUCED DEATH DOMAIN PROTEIN 1"/>
    <property type="match status" value="1"/>
</dbReference>
<accession>A0AA88XUP2</accession>
<sequence>MKLPEALGTLHDLEILSADDNQLSDIPSDVSGLRHIQQLSLSKNAFTKFPVSVCSLKTLEILDLRKNEIPEIPSRIAELDRLTSLYMGNNVVNNFIPELCGMTELQLLDLANNIVEEIPEAISQMTGLEDLDISHNRFLEFPKSVLALEKLERLTFDQSEGHPVPSLPDEIEFSNLSYLIVSNNTLRTLPNTINGMKNIKSIVASFNEISILPKSICDLTQIEILHLNDNKLTSLPENFDRLSNLKDLRLHNNPLRTPPMDVCVSGVVQPIGRFIRRAVEREDILMLKMFDILKVSMNKHELRYLLKKFRFPDEKISELDQMYHGKDKLPDRIYNALLFWREFKGPMATYRRTTSSFPYHWL</sequence>
<name>A0AA88XUP2_PINIB</name>
<evidence type="ECO:0000256" key="2">
    <source>
        <dbReference type="ARBA" id="ARBA00022737"/>
    </source>
</evidence>
<evidence type="ECO:0000313" key="4">
    <source>
        <dbReference type="EMBL" id="KAK3083332.1"/>
    </source>
</evidence>
<proteinExistence type="predicted"/>
<evidence type="ECO:0000313" key="5">
    <source>
        <dbReference type="Proteomes" id="UP001186944"/>
    </source>
</evidence>
<keyword evidence="2" id="KW-0677">Repeat</keyword>
<evidence type="ECO:0000259" key="3">
    <source>
        <dbReference type="Pfam" id="PF23598"/>
    </source>
</evidence>
<dbReference type="PANTHER" id="PTHR48051">
    <property type="match status" value="1"/>
</dbReference>
<gene>
    <name evidence="4" type="ORF">FSP39_019767</name>
</gene>
<dbReference type="InterPro" id="IPR003591">
    <property type="entry name" value="Leu-rich_rpt_typical-subtyp"/>
</dbReference>
<dbReference type="Proteomes" id="UP001186944">
    <property type="component" value="Unassembled WGS sequence"/>
</dbReference>
<dbReference type="InterPro" id="IPR055414">
    <property type="entry name" value="LRR_R13L4/SHOC2-like"/>
</dbReference>
<feature type="domain" description="Disease resistance R13L4/SHOC-2-like LRR" evidence="3">
    <location>
        <begin position="30"/>
        <end position="109"/>
    </location>
</feature>
<dbReference type="Gene3D" id="3.80.10.10">
    <property type="entry name" value="Ribonuclease Inhibitor"/>
    <property type="match status" value="1"/>
</dbReference>
<dbReference type="SUPFAM" id="SSF52058">
    <property type="entry name" value="L domain-like"/>
    <property type="match status" value="1"/>
</dbReference>
<organism evidence="4 5">
    <name type="scientific">Pinctada imbricata</name>
    <name type="common">Atlantic pearl-oyster</name>
    <name type="synonym">Pinctada martensii</name>
    <dbReference type="NCBI Taxonomy" id="66713"/>
    <lineage>
        <taxon>Eukaryota</taxon>
        <taxon>Metazoa</taxon>
        <taxon>Spiralia</taxon>
        <taxon>Lophotrochozoa</taxon>
        <taxon>Mollusca</taxon>
        <taxon>Bivalvia</taxon>
        <taxon>Autobranchia</taxon>
        <taxon>Pteriomorphia</taxon>
        <taxon>Pterioida</taxon>
        <taxon>Pterioidea</taxon>
        <taxon>Pteriidae</taxon>
        <taxon>Pinctada</taxon>
    </lineage>
</organism>
<dbReference type="Pfam" id="PF23598">
    <property type="entry name" value="LRR_14"/>
    <property type="match status" value="1"/>
</dbReference>
<dbReference type="SMART" id="SM00365">
    <property type="entry name" value="LRR_SD22"/>
    <property type="match status" value="5"/>
</dbReference>
<dbReference type="GO" id="GO:0005737">
    <property type="term" value="C:cytoplasm"/>
    <property type="evidence" value="ECO:0007669"/>
    <property type="project" value="TreeGrafter"/>
</dbReference>
<dbReference type="InterPro" id="IPR050216">
    <property type="entry name" value="LRR_domain-containing"/>
</dbReference>
<keyword evidence="1" id="KW-0433">Leucine-rich repeat</keyword>
<evidence type="ECO:0000256" key="1">
    <source>
        <dbReference type="ARBA" id="ARBA00022614"/>
    </source>
</evidence>
<reference evidence="4" key="1">
    <citation type="submission" date="2019-08" db="EMBL/GenBank/DDBJ databases">
        <title>The improved chromosome-level genome for the pearl oyster Pinctada fucata martensii using PacBio sequencing and Hi-C.</title>
        <authorList>
            <person name="Zheng Z."/>
        </authorList>
    </citation>
    <scope>NUCLEOTIDE SEQUENCE</scope>
    <source>
        <strain evidence="4">ZZ-2019</strain>
        <tissue evidence="4">Adductor muscle</tissue>
    </source>
</reference>
<dbReference type="InterPro" id="IPR032675">
    <property type="entry name" value="LRR_dom_sf"/>
</dbReference>
<dbReference type="SMART" id="SM00369">
    <property type="entry name" value="LRR_TYP"/>
    <property type="match status" value="7"/>
</dbReference>
<keyword evidence="5" id="KW-1185">Reference proteome</keyword>
<dbReference type="EMBL" id="VSWD01000014">
    <property type="protein sequence ID" value="KAK3083332.1"/>
    <property type="molecule type" value="Genomic_DNA"/>
</dbReference>